<feature type="transmembrane region" description="Helical" evidence="10">
    <location>
        <begin position="208"/>
        <end position="225"/>
    </location>
</feature>
<comment type="function">
    <text evidence="10">Part of a membrane-bound complex that couples electron transfer with translocation of ions across the membrane.</text>
</comment>
<dbReference type="AlphaFoldDB" id="A0A5D8QFF0"/>
<dbReference type="GO" id="GO:0022900">
    <property type="term" value="P:electron transport chain"/>
    <property type="evidence" value="ECO:0007669"/>
    <property type="project" value="UniProtKB-UniRule"/>
</dbReference>
<evidence type="ECO:0000256" key="9">
    <source>
        <dbReference type="ARBA" id="ARBA00023136"/>
    </source>
</evidence>
<dbReference type="GO" id="GO:0005886">
    <property type="term" value="C:plasma membrane"/>
    <property type="evidence" value="ECO:0007669"/>
    <property type="project" value="UniProtKB-SubCell"/>
</dbReference>
<keyword evidence="10" id="KW-1003">Cell membrane</keyword>
<keyword evidence="5 10" id="KW-0812">Transmembrane</keyword>
<feature type="transmembrane region" description="Helical" evidence="10">
    <location>
        <begin position="181"/>
        <end position="201"/>
    </location>
</feature>
<dbReference type="EMBL" id="VTPS01000007">
    <property type="protein sequence ID" value="TZE82253.1"/>
    <property type="molecule type" value="Genomic_DNA"/>
</dbReference>
<dbReference type="EC" id="7.-.-.-" evidence="10"/>
<dbReference type="InterPro" id="IPR004338">
    <property type="entry name" value="NqrB/RnfD"/>
</dbReference>
<evidence type="ECO:0000256" key="7">
    <source>
        <dbReference type="ARBA" id="ARBA00022982"/>
    </source>
</evidence>
<evidence type="ECO:0000256" key="3">
    <source>
        <dbReference type="ARBA" id="ARBA00022630"/>
    </source>
</evidence>
<dbReference type="PANTHER" id="PTHR30578:SF0">
    <property type="entry name" value="ION-TRANSLOCATING OXIDOREDUCTASE COMPLEX SUBUNIT D"/>
    <property type="match status" value="1"/>
</dbReference>
<keyword evidence="2 10" id="KW-0597">Phosphoprotein</keyword>
<protein>
    <recommendedName>
        <fullName evidence="10">Ion-translocating oxidoreductase complex subunit D</fullName>
        <ecNumber evidence="10">7.-.-.-</ecNumber>
    </recommendedName>
    <alternativeName>
        <fullName evidence="10">Rnf electron transport complex subunit D</fullName>
    </alternativeName>
</protein>
<sequence length="321" mass="34395">MDNQFLVTSSPHVRSEFRIERIMLDVVIALIPALIAGTIFFGIRALMLTIISVATAVLTEYVIEVLTHKEITIDDFSAVVTGMLVAFNVPPTVPWWIPAVGSFFAIAIVKMCFGGIGNNFVNPALAARAFLLASWPVQMTTWTTPGAVDGVSSATPLAILKGSEAVGAQLPSLWSMFVGNIGGTIGETSALALLIGAAYLLYRRVINLRIPLSFIITVGVITWIFGPNGLFTGQFMYHILGGGLILGAFFMATDYPTSPVTPLGQIIMGIGCGLLTSVIRLWGGYPEGVSYSILIMNMVTPLIDRYTMPKVFGTGEVKKVA</sequence>
<keyword evidence="9 10" id="KW-0472">Membrane</keyword>
<feature type="transmembrane region" description="Helical" evidence="10">
    <location>
        <begin position="263"/>
        <end position="283"/>
    </location>
</feature>
<keyword evidence="6 10" id="KW-1278">Translocase</keyword>
<keyword evidence="1 10" id="KW-0813">Transport</keyword>
<evidence type="ECO:0000256" key="4">
    <source>
        <dbReference type="ARBA" id="ARBA00022643"/>
    </source>
</evidence>
<gene>
    <name evidence="10" type="primary">rnfD</name>
    <name evidence="11" type="ORF">FWJ32_05715</name>
</gene>
<evidence type="ECO:0000256" key="2">
    <source>
        <dbReference type="ARBA" id="ARBA00022553"/>
    </source>
</evidence>
<feature type="transmembrane region" description="Helical" evidence="10">
    <location>
        <begin position="95"/>
        <end position="113"/>
    </location>
</feature>
<dbReference type="RefSeq" id="WP_149545012.1">
    <property type="nucleotide sequence ID" value="NZ_VTPS01000007.1"/>
</dbReference>
<comment type="subcellular location">
    <subcellularLocation>
        <location evidence="10">Cell membrane</location>
        <topology evidence="10">Multi-pass membrane protein</topology>
    </subcellularLocation>
</comment>
<dbReference type="NCBIfam" id="TIGR01946">
    <property type="entry name" value="rnfD"/>
    <property type="match status" value="1"/>
</dbReference>
<comment type="similarity">
    <text evidence="10">Belongs to the NqrB/RnfD family.</text>
</comment>
<comment type="subunit">
    <text evidence="10">The complex is composed of six subunits: RnfA, RnfB, RnfC, RnfD, RnfE and RnfG.</text>
</comment>
<keyword evidence="7 10" id="KW-0249">Electron transport</keyword>
<dbReference type="HAMAP" id="MF_00462">
    <property type="entry name" value="RsxD_RnfD"/>
    <property type="match status" value="1"/>
</dbReference>
<keyword evidence="3 10" id="KW-0285">Flavoprotein</keyword>
<proteinExistence type="inferred from homology"/>
<reference evidence="11 12" key="1">
    <citation type="submission" date="2019-08" db="EMBL/GenBank/DDBJ databases">
        <title>Calorimonas adulescens gen. nov., sp. nov., an anaerobic thermophilic bacterium from Sakhalin hot spring.</title>
        <authorList>
            <person name="Khomyakova M.A."/>
            <person name="Merkel A.Y."/>
            <person name="Novikov A."/>
            <person name="Bonch-Osmolovskaya E.A."/>
            <person name="Slobodkin A.I."/>
        </authorList>
    </citation>
    <scope>NUCLEOTIDE SEQUENCE [LARGE SCALE GENOMIC DNA]</scope>
    <source>
        <strain evidence="11 12">A05MB</strain>
    </source>
</reference>
<organism evidence="11 12">
    <name type="scientific">Calorimonas adulescens</name>
    <dbReference type="NCBI Taxonomy" id="2606906"/>
    <lineage>
        <taxon>Bacteria</taxon>
        <taxon>Bacillati</taxon>
        <taxon>Bacillota</taxon>
        <taxon>Clostridia</taxon>
        <taxon>Thermoanaerobacterales</taxon>
        <taxon>Thermoanaerobacteraceae</taxon>
        <taxon>Calorimonas</taxon>
    </lineage>
</organism>
<accession>A0A5D8QFF0</accession>
<evidence type="ECO:0000256" key="1">
    <source>
        <dbReference type="ARBA" id="ARBA00022448"/>
    </source>
</evidence>
<evidence type="ECO:0000256" key="10">
    <source>
        <dbReference type="HAMAP-Rule" id="MF_00462"/>
    </source>
</evidence>
<evidence type="ECO:0000256" key="8">
    <source>
        <dbReference type="ARBA" id="ARBA00022989"/>
    </source>
</evidence>
<evidence type="ECO:0000256" key="5">
    <source>
        <dbReference type="ARBA" id="ARBA00022692"/>
    </source>
</evidence>
<dbReference type="Pfam" id="PF03116">
    <property type="entry name" value="NQR2_RnfD_RnfE"/>
    <property type="match status" value="1"/>
</dbReference>
<comment type="caution">
    <text evidence="11">The sequence shown here is derived from an EMBL/GenBank/DDBJ whole genome shotgun (WGS) entry which is preliminary data.</text>
</comment>
<dbReference type="InterPro" id="IPR011303">
    <property type="entry name" value="RnfD_bac"/>
</dbReference>
<dbReference type="GO" id="GO:0055085">
    <property type="term" value="P:transmembrane transport"/>
    <property type="evidence" value="ECO:0007669"/>
    <property type="project" value="InterPro"/>
</dbReference>
<feature type="transmembrane region" description="Helical" evidence="10">
    <location>
        <begin position="22"/>
        <end position="41"/>
    </location>
</feature>
<evidence type="ECO:0000256" key="6">
    <source>
        <dbReference type="ARBA" id="ARBA00022967"/>
    </source>
</evidence>
<dbReference type="Proteomes" id="UP000322976">
    <property type="component" value="Unassembled WGS sequence"/>
</dbReference>
<feature type="transmembrane region" description="Helical" evidence="10">
    <location>
        <begin position="120"/>
        <end position="137"/>
    </location>
</feature>
<evidence type="ECO:0000313" key="11">
    <source>
        <dbReference type="EMBL" id="TZE82253.1"/>
    </source>
</evidence>
<evidence type="ECO:0000313" key="12">
    <source>
        <dbReference type="Proteomes" id="UP000322976"/>
    </source>
</evidence>
<dbReference type="PANTHER" id="PTHR30578">
    <property type="entry name" value="ELECTRON TRANSPORT COMPLEX PROTEIN RNFD"/>
    <property type="match status" value="1"/>
</dbReference>
<keyword evidence="4 10" id="KW-0288">FMN</keyword>
<comment type="cofactor">
    <cofactor evidence="10">
        <name>FMN</name>
        <dbReference type="ChEBI" id="CHEBI:58210"/>
    </cofactor>
</comment>
<keyword evidence="8 10" id="KW-1133">Transmembrane helix</keyword>
<feature type="transmembrane region" description="Helical" evidence="10">
    <location>
        <begin position="231"/>
        <end position="251"/>
    </location>
</feature>
<name>A0A5D8QFF0_9THEO</name>
<feature type="modified residue" description="FMN phosphoryl threonine" evidence="10">
    <location>
        <position position="155"/>
    </location>
</feature>
<keyword evidence="12" id="KW-1185">Reference proteome</keyword>